<feature type="domain" description="Cytochrome c" evidence="8">
    <location>
        <begin position="1436"/>
        <end position="1568"/>
    </location>
</feature>
<dbReference type="InterPro" id="IPR013428">
    <property type="entry name" value="Membrane-bound_put_N"/>
</dbReference>
<keyword evidence="4 5" id="KW-0408">Iron</keyword>
<sequence length="1756" mass="193781" precursor="true">MAVLKRSLVLFAFLFALHSTGNAAVAKESPSFKRLQLTDQFFSEGATAADINRDGIADIISGPYWYAGPEFTERFEYYPPKAFDIANYSDNFFAFSYDFNGDSWNDILIIGFPGAETFWYENPQGKSGHWKRYLVWAATDNESPTFGDVNGDGIPELVCMTGGQFGFAEIPTDDPTQLWQFRAVSPKREYERFSHGLGVGDINGDGRMDLLEKQGWWEQPSQSDAEEWDFHEVHFSGPGGSQMFAYDVDDDGDNDIVTAKAAHAYGLAWFENLGNGNSDEIKFQEHLIMGERPAESDHGVTFSQLHAIALADMDRDGDLDIVTGKRFWAHGGHDPGGHDPAVLYWFETVRGEDGVNFVPHRIDNNSGVGTQVVVTDINEDELPDIVVGNKKGTFVSVQTSSENEKDSDGGLVSNESEEVDSPSEAQAGESENVFLATADDGRVLNLDFETGDLSDWTAEGNAFHDQPVEGDTVHMRRPEMVSGHDGDYWLGTYETGQDRTQGSLTSVPFKVTHPYASFLVGGGGGKALGVQVVRASDNEVLHHVSGRNAEEMRPVVVDLSKNLGEKVFLRVIDRAVVGWGHVNFDHFRLHDQEPEFPESTNTERLPDAYPYAGLPGEKAVEVMELPEGFKAKLFAAEPDVKQPIAMAIDDRGRLWVAEAYEYPVRAPEGEGTDRILIFEDIDGDGKFDNRTVFAEGLNLVSGIEVGFGGVWVGASPYLMFIPDRDGDDVPDADPEILLDGWARQDTHETLNTFIWGPDGWLYGCHGVFTHSRVGKPGTPDDQRVPLNAAIWRYHPTRYEFEIFSEGTSNPWGVDFDDHGQAFCTACVIPHLYYMIQGGRYQRQAGQHFNPYTYVDIKTIADHRHFLGDNPHGGNGNSGDAGGGHAHAGAMIYLGGAWPEKYRGRIFMNNIHGQRINTDILKPAGSGFVGSHGPDFLLTGDIASQILNLRYGPDGQAFAIDWYDTNACHHNTVEGHDRSNGRIYKIVYGESKYEPVNLAEQTDLELAELVLSKNDWYVRHGRRLLQERQASGGISEAARDRLAEIAASHPEATRRLRALWAMHVTGGLSSEVLSSSITDKDEHVRAWTIQLALEEKSPGLAAELLPDLARMAKDDPSPVVRLYIASALQDRVPLDDRWSILESLLSHAEDASDHNLPLMYWYAAEPLAEVDPARALALGLSCGKTIPLVRKFMIQRIATGGSKAALVLLLDRIIESNDTEEHAEIIRGIRKALQGQRQVAPPQNWPAAFAKLLKNGNEDLRAQSNALGVTFGDQEAMTAFRETVGDTEASQASRRQALDALLRAKDAKLLPVLVGSLREPTLREPALLGLALYDDPSIPGSVLDVYDELSPAEKRAALATLCSRASYGIELLKAVQAKQVPAADLPADLIRQLQNLKNAELDSLLADTWGQVRSTPEDKAKLIEELRTLVANPPSAADPEMGRAVFAKTCQQCHTLYGIGAKIGPDLTGSNRSDLTYLLTNVVDPSSVITKDYQQTIVLTIDGLVVSGLVKAEDDNSLTVQTTTDVIVIPKDEIEDRYLSEQSMMPDDQLKQFTPTQIVSLLTYLAGREQVATLATKENQETFFNGQDLTGWNGDEQLWSVENGEIVGRSPGLEKNSFLFSDMAADDFELTLEVKLIGNEGNSGVQFRSQPFGEREAKGYQADIGPDWWGKLYEESGRALLWDKSGEQFVKKGQWNQYKIVANGNHIQTWLNGNLCVDLEDPDGAHRGVFALQIHSGGPMEVRFRNLKLKVLEGQSL</sequence>
<keyword evidence="10" id="KW-1185">Reference proteome</keyword>
<evidence type="ECO:0000256" key="3">
    <source>
        <dbReference type="ARBA" id="ARBA00022729"/>
    </source>
</evidence>
<dbReference type="InterPro" id="IPR011041">
    <property type="entry name" value="Quinoprot_gluc/sorb_DH_b-prop"/>
</dbReference>
<keyword evidence="3 7" id="KW-0732">Signal</keyword>
<feature type="chain" id="PRO_5022714110" evidence="7">
    <location>
        <begin position="24"/>
        <end position="1756"/>
    </location>
</feature>
<dbReference type="PROSITE" id="PS51007">
    <property type="entry name" value="CYTC"/>
    <property type="match status" value="1"/>
</dbReference>
<dbReference type="InterPro" id="IPR013427">
    <property type="entry name" value="Haem-bd_dom_put"/>
</dbReference>
<dbReference type="SUPFAM" id="SSF46626">
    <property type="entry name" value="Cytochrome c"/>
    <property type="match status" value="1"/>
</dbReference>
<keyword evidence="1 5" id="KW-0349">Heme</keyword>
<keyword evidence="2 5" id="KW-0479">Metal-binding</keyword>
<gene>
    <name evidence="9" type="ORF">Pr1d_15270</name>
</gene>
<dbReference type="PANTHER" id="PTHR33546">
    <property type="entry name" value="LARGE, MULTIFUNCTIONAL SECRETED PROTEIN-RELATED"/>
    <property type="match status" value="1"/>
</dbReference>
<dbReference type="InterPro" id="IPR028994">
    <property type="entry name" value="Integrin_alpha_N"/>
</dbReference>
<dbReference type="SUPFAM" id="SSF50952">
    <property type="entry name" value="Soluble quinoprotein glucose dehydrogenase"/>
    <property type="match status" value="1"/>
</dbReference>
<dbReference type="GO" id="GO:0046872">
    <property type="term" value="F:metal ion binding"/>
    <property type="evidence" value="ECO:0007669"/>
    <property type="project" value="UniProtKB-KW"/>
</dbReference>
<feature type="signal peptide" evidence="7">
    <location>
        <begin position="1"/>
        <end position="23"/>
    </location>
</feature>
<dbReference type="EMBL" id="CP042913">
    <property type="protein sequence ID" value="QEG34253.1"/>
    <property type="molecule type" value="Genomic_DNA"/>
</dbReference>
<protein>
    <submittedName>
        <fullName evidence="9">FG-GAP repeat protein</fullName>
    </submittedName>
</protein>
<organism evidence="9 10">
    <name type="scientific">Bythopirellula goksoeyrii</name>
    <dbReference type="NCBI Taxonomy" id="1400387"/>
    <lineage>
        <taxon>Bacteria</taxon>
        <taxon>Pseudomonadati</taxon>
        <taxon>Planctomycetota</taxon>
        <taxon>Planctomycetia</taxon>
        <taxon>Pirellulales</taxon>
        <taxon>Lacipirellulaceae</taxon>
        <taxon>Bythopirellula</taxon>
    </lineage>
</organism>
<dbReference type="InterPro" id="IPR013517">
    <property type="entry name" value="FG-GAP"/>
</dbReference>
<dbReference type="Pfam" id="PF06439">
    <property type="entry name" value="3keto-disac_hyd"/>
    <property type="match status" value="1"/>
</dbReference>
<dbReference type="InterPro" id="IPR009056">
    <property type="entry name" value="Cyt_c-like_dom"/>
</dbReference>
<dbReference type="InterPro" id="IPR011042">
    <property type="entry name" value="6-blade_b-propeller_TolB-like"/>
</dbReference>
<evidence type="ECO:0000256" key="5">
    <source>
        <dbReference type="PROSITE-ProRule" id="PRU00433"/>
    </source>
</evidence>
<dbReference type="KEGG" id="bgok:Pr1d_15270"/>
<feature type="region of interest" description="Disordered" evidence="6">
    <location>
        <begin position="396"/>
        <end position="430"/>
    </location>
</feature>
<evidence type="ECO:0000313" key="10">
    <source>
        <dbReference type="Proteomes" id="UP000323917"/>
    </source>
</evidence>
<dbReference type="Gene3D" id="2.130.10.130">
    <property type="entry name" value="Integrin alpha, N-terminal"/>
    <property type="match status" value="2"/>
</dbReference>
<dbReference type="InterPro" id="IPR055557">
    <property type="entry name" value="DUF7133"/>
</dbReference>
<dbReference type="GO" id="GO:0009055">
    <property type="term" value="F:electron transfer activity"/>
    <property type="evidence" value="ECO:0007669"/>
    <property type="project" value="InterPro"/>
</dbReference>
<dbReference type="Gene3D" id="1.10.760.10">
    <property type="entry name" value="Cytochrome c-like domain"/>
    <property type="match status" value="1"/>
</dbReference>
<dbReference type="SUPFAM" id="SSF48371">
    <property type="entry name" value="ARM repeat"/>
    <property type="match status" value="1"/>
</dbReference>
<evidence type="ECO:0000256" key="7">
    <source>
        <dbReference type="SAM" id="SignalP"/>
    </source>
</evidence>
<dbReference type="InterPro" id="IPR016024">
    <property type="entry name" value="ARM-type_fold"/>
</dbReference>
<dbReference type="Proteomes" id="UP000323917">
    <property type="component" value="Chromosome"/>
</dbReference>
<accession>A0A5B9QJH4</accession>
<dbReference type="RefSeq" id="WP_168205108.1">
    <property type="nucleotide sequence ID" value="NZ_CP042913.1"/>
</dbReference>
<dbReference type="Gene3D" id="2.60.120.560">
    <property type="entry name" value="Exo-inulinase, domain 1"/>
    <property type="match status" value="1"/>
</dbReference>
<evidence type="ECO:0000259" key="8">
    <source>
        <dbReference type="PROSITE" id="PS51007"/>
    </source>
</evidence>
<dbReference type="PANTHER" id="PTHR33546:SF1">
    <property type="entry name" value="LARGE, MULTIFUNCTIONAL SECRETED PROTEIN"/>
    <property type="match status" value="1"/>
</dbReference>
<dbReference type="Gene3D" id="2.120.10.30">
    <property type="entry name" value="TolB, C-terminal domain"/>
    <property type="match status" value="1"/>
</dbReference>
<dbReference type="NCBIfam" id="TIGR02603">
    <property type="entry name" value="CxxCH_TIGR02603"/>
    <property type="match status" value="1"/>
</dbReference>
<evidence type="ECO:0000256" key="6">
    <source>
        <dbReference type="SAM" id="MobiDB-lite"/>
    </source>
</evidence>
<evidence type="ECO:0000256" key="4">
    <source>
        <dbReference type="ARBA" id="ARBA00023004"/>
    </source>
</evidence>
<dbReference type="InterPro" id="IPR036909">
    <property type="entry name" value="Cyt_c-like_dom_sf"/>
</dbReference>
<proteinExistence type="predicted"/>
<dbReference type="SUPFAM" id="SSF69318">
    <property type="entry name" value="Integrin alpha N-terminal domain"/>
    <property type="match status" value="1"/>
</dbReference>
<dbReference type="NCBIfam" id="TIGR02604">
    <property type="entry name" value="Piru_Ver_Nterm"/>
    <property type="match status" value="1"/>
</dbReference>
<evidence type="ECO:0000256" key="1">
    <source>
        <dbReference type="ARBA" id="ARBA00022617"/>
    </source>
</evidence>
<dbReference type="InterPro" id="IPR010496">
    <property type="entry name" value="AL/BT2_dom"/>
</dbReference>
<dbReference type="Pfam" id="PF23500">
    <property type="entry name" value="DUF7133"/>
    <property type="match status" value="1"/>
</dbReference>
<evidence type="ECO:0000313" key="9">
    <source>
        <dbReference type="EMBL" id="QEG34253.1"/>
    </source>
</evidence>
<dbReference type="Pfam" id="PF13517">
    <property type="entry name" value="FG-GAP_3"/>
    <property type="match status" value="2"/>
</dbReference>
<dbReference type="GO" id="GO:0020037">
    <property type="term" value="F:heme binding"/>
    <property type="evidence" value="ECO:0007669"/>
    <property type="project" value="InterPro"/>
</dbReference>
<evidence type="ECO:0000256" key="2">
    <source>
        <dbReference type="ARBA" id="ARBA00022723"/>
    </source>
</evidence>
<reference evidence="9 10" key="1">
    <citation type="submission" date="2019-08" db="EMBL/GenBank/DDBJ databases">
        <title>Deep-cultivation of Planctomycetes and their phenomic and genomic characterization uncovers novel biology.</title>
        <authorList>
            <person name="Wiegand S."/>
            <person name="Jogler M."/>
            <person name="Boedeker C."/>
            <person name="Pinto D."/>
            <person name="Vollmers J."/>
            <person name="Rivas-Marin E."/>
            <person name="Kohn T."/>
            <person name="Peeters S.H."/>
            <person name="Heuer A."/>
            <person name="Rast P."/>
            <person name="Oberbeckmann S."/>
            <person name="Bunk B."/>
            <person name="Jeske O."/>
            <person name="Meyerdierks A."/>
            <person name="Storesund J.E."/>
            <person name="Kallscheuer N."/>
            <person name="Luecker S."/>
            <person name="Lage O.M."/>
            <person name="Pohl T."/>
            <person name="Merkel B.J."/>
            <person name="Hornburger P."/>
            <person name="Mueller R.-W."/>
            <person name="Bruemmer F."/>
            <person name="Labrenz M."/>
            <person name="Spormann A.M."/>
            <person name="Op den Camp H."/>
            <person name="Overmann J."/>
            <person name="Amann R."/>
            <person name="Jetten M.S.M."/>
            <person name="Mascher T."/>
            <person name="Medema M.H."/>
            <person name="Devos D.P."/>
            <person name="Kaster A.-K."/>
            <person name="Ovreas L."/>
            <person name="Rohde M."/>
            <person name="Galperin M.Y."/>
            <person name="Jogler C."/>
        </authorList>
    </citation>
    <scope>NUCLEOTIDE SEQUENCE [LARGE SCALE GENOMIC DNA]</scope>
    <source>
        <strain evidence="9 10">Pr1d</strain>
    </source>
</reference>
<dbReference type="GO" id="GO:0016787">
    <property type="term" value="F:hydrolase activity"/>
    <property type="evidence" value="ECO:0007669"/>
    <property type="project" value="InterPro"/>
</dbReference>
<name>A0A5B9QJH4_9BACT</name>